<comment type="similarity">
    <text evidence="2 3">Belongs to the LOG family.</text>
</comment>
<dbReference type="EC" id="3.2.2.n1" evidence="3"/>
<dbReference type="SUPFAM" id="SSF102405">
    <property type="entry name" value="MCP/YpsA-like"/>
    <property type="match status" value="1"/>
</dbReference>
<comment type="caution">
    <text evidence="4">The sequence shown here is derived from an EMBL/GenBank/DDBJ whole genome shotgun (WGS) entry which is preliminary data.</text>
</comment>
<dbReference type="InterPro" id="IPR031100">
    <property type="entry name" value="LOG_fam"/>
</dbReference>
<sequence length="193" mass="21746">MKVCVFSSSSNAIDPAYIDEAIHLSHLIGQQKMTLVNGGANVGLMETVLKEVVAAGGQTIGILPEKLNGHKLASEYAQELIISKDMMERKSIMREMSDAFIALPGGFGTLEEILEVITLKQLDYHSKAIVFINTNGFYNHLFQQFERSFEENFAKPSYRELYFVANNSEEAINYLESYTPPTPINKWYKVPQK</sequence>
<organism evidence="4 5">
    <name type="scientific">Sunxiuqinia dokdonensis</name>
    <dbReference type="NCBI Taxonomy" id="1409788"/>
    <lineage>
        <taxon>Bacteria</taxon>
        <taxon>Pseudomonadati</taxon>
        <taxon>Bacteroidota</taxon>
        <taxon>Bacteroidia</taxon>
        <taxon>Marinilabiliales</taxon>
        <taxon>Prolixibacteraceae</taxon>
        <taxon>Sunxiuqinia</taxon>
    </lineage>
</organism>
<evidence type="ECO:0000256" key="3">
    <source>
        <dbReference type="RuleBase" id="RU363015"/>
    </source>
</evidence>
<dbReference type="GO" id="GO:0009691">
    <property type="term" value="P:cytokinin biosynthetic process"/>
    <property type="evidence" value="ECO:0007669"/>
    <property type="project" value="UniProtKB-UniRule"/>
</dbReference>
<evidence type="ECO:0000313" key="4">
    <source>
        <dbReference type="EMBL" id="KOH43499.1"/>
    </source>
</evidence>
<reference evidence="5" key="1">
    <citation type="submission" date="2015-07" db="EMBL/GenBank/DDBJ databases">
        <title>Genome sequencing of Sunxiuqinia dokdonensis strain SK.</title>
        <authorList>
            <person name="Ahn S."/>
            <person name="Kim B.-C."/>
        </authorList>
    </citation>
    <scope>NUCLEOTIDE SEQUENCE [LARGE SCALE GENOMIC DNA]</scope>
    <source>
        <strain evidence="5">SK</strain>
    </source>
</reference>
<dbReference type="NCBIfam" id="TIGR00730">
    <property type="entry name" value="Rossman fold protein, TIGR00730 family"/>
    <property type="match status" value="1"/>
</dbReference>
<dbReference type="RefSeq" id="WP_053186473.1">
    <property type="nucleotide sequence ID" value="NZ_LGIA01000184.1"/>
</dbReference>
<dbReference type="STRING" id="1409788.NC99_36840"/>
<accession>A0A0L8V4Y7</accession>
<keyword evidence="3" id="KW-0203">Cytokinin biosynthesis</keyword>
<name>A0A0L8V4Y7_9BACT</name>
<dbReference type="PANTHER" id="PTHR31223:SF70">
    <property type="entry name" value="LOG FAMILY PROTEIN YJL055W"/>
    <property type="match status" value="1"/>
</dbReference>
<dbReference type="Gene3D" id="3.40.50.450">
    <property type="match status" value="1"/>
</dbReference>
<dbReference type="EMBL" id="LGIA01000184">
    <property type="protein sequence ID" value="KOH43499.1"/>
    <property type="molecule type" value="Genomic_DNA"/>
</dbReference>
<dbReference type="Pfam" id="PF03641">
    <property type="entry name" value="Lysine_decarbox"/>
    <property type="match status" value="1"/>
</dbReference>
<gene>
    <name evidence="4" type="ORF">NC99_36840</name>
</gene>
<proteinExistence type="inferred from homology"/>
<evidence type="ECO:0000256" key="2">
    <source>
        <dbReference type="ARBA" id="ARBA00006763"/>
    </source>
</evidence>
<dbReference type="Proteomes" id="UP000036958">
    <property type="component" value="Unassembled WGS sequence"/>
</dbReference>
<evidence type="ECO:0000313" key="5">
    <source>
        <dbReference type="Proteomes" id="UP000036958"/>
    </source>
</evidence>
<protein>
    <recommendedName>
        <fullName evidence="3">Cytokinin riboside 5'-monophosphate phosphoribohydrolase</fullName>
        <ecNumber evidence="3">3.2.2.n1</ecNumber>
    </recommendedName>
</protein>
<evidence type="ECO:0000256" key="1">
    <source>
        <dbReference type="ARBA" id="ARBA00000274"/>
    </source>
</evidence>
<comment type="catalytic activity">
    <reaction evidence="1">
        <text>AMP + H2O = D-ribose 5-phosphate + adenine</text>
        <dbReference type="Rhea" id="RHEA:20129"/>
        <dbReference type="ChEBI" id="CHEBI:15377"/>
        <dbReference type="ChEBI" id="CHEBI:16708"/>
        <dbReference type="ChEBI" id="CHEBI:78346"/>
        <dbReference type="ChEBI" id="CHEBI:456215"/>
        <dbReference type="EC" id="3.2.2.4"/>
    </reaction>
</comment>
<dbReference type="GO" id="GO:0005829">
    <property type="term" value="C:cytosol"/>
    <property type="evidence" value="ECO:0007669"/>
    <property type="project" value="TreeGrafter"/>
</dbReference>
<dbReference type="PANTHER" id="PTHR31223">
    <property type="entry name" value="LOG FAMILY PROTEIN YJL055W"/>
    <property type="match status" value="1"/>
</dbReference>
<dbReference type="AlphaFoldDB" id="A0A0L8V4Y7"/>
<dbReference type="InterPro" id="IPR005269">
    <property type="entry name" value="LOG"/>
</dbReference>
<dbReference type="GO" id="GO:0008714">
    <property type="term" value="F:AMP nucleosidase activity"/>
    <property type="evidence" value="ECO:0007669"/>
    <property type="project" value="UniProtKB-EC"/>
</dbReference>
<keyword evidence="3" id="KW-0378">Hydrolase</keyword>
<keyword evidence="5" id="KW-1185">Reference proteome</keyword>
<dbReference type="OrthoDB" id="9801098at2"/>